<gene>
    <name evidence="2" type="ORF">E5K00_00055</name>
</gene>
<feature type="chain" id="PRO_5021488826" description="T9SS type A sorting domain-containing protein" evidence="1">
    <location>
        <begin position="22"/>
        <end position="584"/>
    </location>
</feature>
<sequence length="584" mass="59097">MRNVYLCALFASVLGLSTAQAQAPAWTGAVQPTNPTPTNDTGAVGRGLAIDASGNQYLAGVLQNGAGSGVTATRVFGSTTLTSGGGYSSGFVAKLSPAQQWLWALKATSNGESVYFEQAAVSPAGDTYAVGLASDDPLMKPNGGTVVTVGSFTYTTTKDFASFVTRLNASGQPQWLAGVSGTQVLGVGWDAAAGNLVVAGEYVGTVTLGNTTLPAAPIGGMFVARLSAAGQWLSAVGVTITGTTSASRFVISRAAVSPQGQVALAFRFRNGSVALGSNVLTSTSTTQSKNVVAQLNANNQWAWATETTGPGTTSVAYASNGLQYDRAGNVWLAGEGFGTGIQLGSTTVNQDEFVARLSPTGQWGAVGTIGHSGSTNASNTEALGIDGQGNAVMVGNLPSAITYTFGTRSLANPTAGRKFTARFNPTTLSWDYAQLAPAPTSTDGSYTFYAVALDAAGTLVATGDLRGNITFGSTTLSNPGANGSNAFVARLANAGLPLGVRQAAGVAPLAVYPNPAAAGASVTLRLPVPAPTAQPLVLRDALGRVARQVSIPAGRQEVLVPTAGLTPGLYLLEAGLSRTQLVVE</sequence>
<keyword evidence="1" id="KW-0732">Signal</keyword>
<evidence type="ECO:0008006" key="4">
    <source>
        <dbReference type="Google" id="ProtNLM"/>
    </source>
</evidence>
<keyword evidence="3" id="KW-1185">Reference proteome</keyword>
<dbReference type="AlphaFoldDB" id="A0A4Z0Q216"/>
<dbReference type="OrthoDB" id="867047at2"/>
<accession>A0A4Z0Q216</accession>
<proteinExistence type="predicted"/>
<evidence type="ECO:0000313" key="3">
    <source>
        <dbReference type="Proteomes" id="UP000297549"/>
    </source>
</evidence>
<comment type="caution">
    <text evidence="2">The sequence shown here is derived from an EMBL/GenBank/DDBJ whole genome shotgun (WGS) entry which is preliminary data.</text>
</comment>
<dbReference type="Proteomes" id="UP000297549">
    <property type="component" value="Unassembled WGS sequence"/>
</dbReference>
<evidence type="ECO:0000256" key="1">
    <source>
        <dbReference type="SAM" id="SignalP"/>
    </source>
</evidence>
<dbReference type="RefSeq" id="WP_135460563.1">
    <property type="nucleotide sequence ID" value="NZ_SRLC01000001.1"/>
</dbReference>
<evidence type="ECO:0000313" key="2">
    <source>
        <dbReference type="EMBL" id="TGE23644.1"/>
    </source>
</evidence>
<name>A0A4Z0Q216_9BACT</name>
<reference evidence="2 3" key="1">
    <citation type="submission" date="2019-04" db="EMBL/GenBank/DDBJ databases">
        <authorList>
            <person name="Feng G."/>
            <person name="Zhang J."/>
            <person name="Zhu H."/>
        </authorList>
    </citation>
    <scope>NUCLEOTIDE SEQUENCE [LARGE SCALE GENOMIC DNA]</scope>
    <source>
        <strain evidence="2 3">JCM 31653</strain>
    </source>
</reference>
<feature type="signal peptide" evidence="1">
    <location>
        <begin position="1"/>
        <end position="21"/>
    </location>
</feature>
<dbReference type="EMBL" id="SRLC01000001">
    <property type="protein sequence ID" value="TGE23644.1"/>
    <property type="molecule type" value="Genomic_DNA"/>
</dbReference>
<protein>
    <recommendedName>
        <fullName evidence="4">T9SS type A sorting domain-containing protein</fullName>
    </recommendedName>
</protein>
<organism evidence="2 3">
    <name type="scientific">Hymenobacter aquaticus</name>
    <dbReference type="NCBI Taxonomy" id="1867101"/>
    <lineage>
        <taxon>Bacteria</taxon>
        <taxon>Pseudomonadati</taxon>
        <taxon>Bacteroidota</taxon>
        <taxon>Cytophagia</taxon>
        <taxon>Cytophagales</taxon>
        <taxon>Hymenobacteraceae</taxon>
        <taxon>Hymenobacter</taxon>
    </lineage>
</organism>